<reference evidence="3 4" key="1">
    <citation type="submission" date="2020-08" db="EMBL/GenBank/DDBJ databases">
        <title>Sequencing the genomes of 1000 actinobacteria strains.</title>
        <authorList>
            <person name="Klenk H.-P."/>
        </authorList>
    </citation>
    <scope>NUCLEOTIDE SEQUENCE [LARGE SCALE GENOMIC DNA]</scope>
    <source>
        <strain evidence="3 4">DSM 44936</strain>
    </source>
</reference>
<dbReference type="GO" id="GO:0005975">
    <property type="term" value="P:carbohydrate metabolic process"/>
    <property type="evidence" value="ECO:0007669"/>
    <property type="project" value="UniProtKB-ARBA"/>
</dbReference>
<dbReference type="CDD" id="cd02795">
    <property type="entry name" value="CBM6-CBM35-CBM36_like"/>
    <property type="match status" value="1"/>
</dbReference>
<proteinExistence type="predicted"/>
<dbReference type="Gene3D" id="2.60.40.10">
    <property type="entry name" value="Immunoglobulins"/>
    <property type="match status" value="1"/>
</dbReference>
<dbReference type="Pfam" id="PF16640">
    <property type="entry name" value="Big_3_5"/>
    <property type="match status" value="1"/>
</dbReference>
<evidence type="ECO:0000313" key="3">
    <source>
        <dbReference type="EMBL" id="MBB6476058.1"/>
    </source>
</evidence>
<evidence type="ECO:0000256" key="1">
    <source>
        <dbReference type="SAM" id="MobiDB-lite"/>
    </source>
</evidence>
<gene>
    <name evidence="3" type="ORF">BJ992_005489</name>
</gene>
<dbReference type="AlphaFoldDB" id="A0A7X0M8N5"/>
<name>A0A7X0M8N5_9ACTN</name>
<evidence type="ECO:0000313" key="4">
    <source>
        <dbReference type="Proteomes" id="UP000555564"/>
    </source>
</evidence>
<feature type="region of interest" description="Disordered" evidence="1">
    <location>
        <begin position="108"/>
        <end position="153"/>
    </location>
</feature>
<keyword evidence="4" id="KW-1185">Reference proteome</keyword>
<feature type="domain" description="Bacterial Ig-like" evidence="2">
    <location>
        <begin position="28"/>
        <end position="111"/>
    </location>
</feature>
<organism evidence="3 4">
    <name type="scientific">Sphaerisporangium rubeum</name>
    <dbReference type="NCBI Taxonomy" id="321317"/>
    <lineage>
        <taxon>Bacteria</taxon>
        <taxon>Bacillati</taxon>
        <taxon>Actinomycetota</taxon>
        <taxon>Actinomycetes</taxon>
        <taxon>Streptosporangiales</taxon>
        <taxon>Streptosporangiaceae</taxon>
        <taxon>Sphaerisporangium</taxon>
    </lineage>
</organism>
<dbReference type="RefSeq" id="WP_184985833.1">
    <property type="nucleotide sequence ID" value="NZ_BAAALO010000039.1"/>
</dbReference>
<accession>A0A7X0M8N5</accession>
<dbReference type="InterPro" id="IPR013783">
    <property type="entry name" value="Ig-like_fold"/>
</dbReference>
<dbReference type="InterPro" id="IPR032109">
    <property type="entry name" value="Big_3_5"/>
</dbReference>
<sequence length="260" mass="28889">MTLLPAAPVQNGFSMIVRRAIATTITLVSSRNPSKVGEAVTFTATVAGTGTVIIPTGNVVFRDNGVDIGTAPLEGTGQASFTTSALIAGNHSITAAYQGNVSFDPSTSASLIQQRLASPPTPAPTPTHTQTPQPEPVVEPETPAVVHDDDDDDEFGRVCRRFRHHRGEGGWEDPRWRKLRQYCEDHWHRKDDQVVLIDKGIRRHIFGHYDQGGGGREYWDSSKKRWIPVHRHERPHYKKEHVRPRPMPPRPPVKHFAVTG</sequence>
<comment type="caution">
    <text evidence="3">The sequence shown here is derived from an EMBL/GenBank/DDBJ whole genome shotgun (WGS) entry which is preliminary data.</text>
</comment>
<evidence type="ECO:0000259" key="2">
    <source>
        <dbReference type="Pfam" id="PF16640"/>
    </source>
</evidence>
<dbReference type="EMBL" id="JACHIU010000001">
    <property type="protein sequence ID" value="MBB6476058.1"/>
    <property type="molecule type" value="Genomic_DNA"/>
</dbReference>
<feature type="region of interest" description="Disordered" evidence="1">
    <location>
        <begin position="237"/>
        <end position="260"/>
    </location>
</feature>
<dbReference type="Proteomes" id="UP000555564">
    <property type="component" value="Unassembled WGS sequence"/>
</dbReference>
<protein>
    <recommendedName>
        <fullName evidence="2">Bacterial Ig-like domain-containing protein</fullName>
    </recommendedName>
</protein>